<proteinExistence type="predicted"/>
<gene>
    <name evidence="2" type="ORF">AMATHDRAFT_8095</name>
</gene>
<dbReference type="AlphaFoldDB" id="A0A2A9N7R4"/>
<evidence type="ECO:0000256" key="1">
    <source>
        <dbReference type="SAM" id="SignalP"/>
    </source>
</evidence>
<feature type="chain" id="PRO_5013038373" evidence="1">
    <location>
        <begin position="26"/>
        <end position="157"/>
    </location>
</feature>
<name>A0A2A9N7R4_9AGAR</name>
<feature type="signal peptide" evidence="1">
    <location>
        <begin position="1"/>
        <end position="25"/>
    </location>
</feature>
<dbReference type="Proteomes" id="UP000242287">
    <property type="component" value="Unassembled WGS sequence"/>
</dbReference>
<sequence length="157" mass="17059">MHFTKVPPILVCVSLMSCAAGMGTASTPAGDRMQRPRSGQGTIRRMFSMTSNQDGIRARSLDAVPTVGRTPEACLELESKLLVSKWIRDDGKCYAIDTAIKNFANEEGRCWGVRDKDPMIGNGSKHPGSSRDSASIKQYSGPLNAANYAPIHRIKAF</sequence>
<keyword evidence="3" id="KW-1185">Reference proteome</keyword>
<keyword evidence="1" id="KW-0732">Signal</keyword>
<accession>A0A2A9N7R4</accession>
<evidence type="ECO:0000313" key="2">
    <source>
        <dbReference type="EMBL" id="PFH46199.1"/>
    </source>
</evidence>
<dbReference type="PROSITE" id="PS51257">
    <property type="entry name" value="PROKAR_LIPOPROTEIN"/>
    <property type="match status" value="1"/>
</dbReference>
<reference evidence="2 3" key="1">
    <citation type="submission" date="2014-02" db="EMBL/GenBank/DDBJ databases">
        <title>Transposable element dynamics among asymbiotic and ectomycorrhizal Amanita fungi.</title>
        <authorList>
            <consortium name="DOE Joint Genome Institute"/>
            <person name="Hess J."/>
            <person name="Skrede I."/>
            <person name="Wolfe B."/>
            <person name="LaButti K."/>
            <person name="Ohm R.A."/>
            <person name="Grigoriev I.V."/>
            <person name="Pringle A."/>
        </authorList>
    </citation>
    <scope>NUCLEOTIDE SEQUENCE [LARGE SCALE GENOMIC DNA]</scope>
    <source>
        <strain evidence="2 3">SKay4041</strain>
    </source>
</reference>
<protein>
    <submittedName>
        <fullName evidence="2">Uncharacterized protein</fullName>
    </submittedName>
</protein>
<dbReference type="EMBL" id="KZ302223">
    <property type="protein sequence ID" value="PFH46199.1"/>
    <property type="molecule type" value="Genomic_DNA"/>
</dbReference>
<evidence type="ECO:0000313" key="3">
    <source>
        <dbReference type="Proteomes" id="UP000242287"/>
    </source>
</evidence>
<organism evidence="2 3">
    <name type="scientific">Amanita thiersii Skay4041</name>
    <dbReference type="NCBI Taxonomy" id="703135"/>
    <lineage>
        <taxon>Eukaryota</taxon>
        <taxon>Fungi</taxon>
        <taxon>Dikarya</taxon>
        <taxon>Basidiomycota</taxon>
        <taxon>Agaricomycotina</taxon>
        <taxon>Agaricomycetes</taxon>
        <taxon>Agaricomycetidae</taxon>
        <taxon>Agaricales</taxon>
        <taxon>Pluteineae</taxon>
        <taxon>Amanitaceae</taxon>
        <taxon>Amanita</taxon>
    </lineage>
</organism>